<name>A0A133NL59_GARVA</name>
<dbReference type="RefSeq" id="WP_004130375.1">
    <property type="nucleotide sequence ID" value="NZ_CP083169.1"/>
</dbReference>
<reference evidence="1 2" key="1">
    <citation type="submission" date="2016-02" db="EMBL/GenBank/DDBJ databases">
        <title>Gardnerella vaginalis Subgroups Defined by cpn60 Sequencing and Sialidase Activity in Isolates from Canada, Belgium and Kenya.</title>
        <authorList>
            <person name="Schellenberg J."/>
            <person name="Paramel Jayaprakash T."/>
            <person name="Withana Gamage N."/>
            <person name="Patterson M.H."/>
            <person name="Vaneechoutte M."/>
            <person name="Hill J.E."/>
        </authorList>
    </citation>
    <scope>NUCLEOTIDE SEQUENCE [LARGE SCALE GENOMIC DNA]</scope>
    <source>
        <strain evidence="1 2">N144</strain>
    </source>
</reference>
<dbReference type="EMBL" id="LRTT01000001">
    <property type="protein sequence ID" value="RFD77867.1"/>
    <property type="molecule type" value="Genomic_DNA"/>
</dbReference>
<evidence type="ECO:0000313" key="2">
    <source>
        <dbReference type="Proteomes" id="UP000258533"/>
    </source>
</evidence>
<sequence length="74" mass="8275">MKVTIGVKHVKDTISFESDQSEQDIQNIIESAIKDEKAINLTDKNNRKIFIMADSFAYAIIGDTPTHTVGFNAF</sequence>
<dbReference type="Pfam" id="PF11305">
    <property type="entry name" value="DUF3107"/>
    <property type="match status" value="1"/>
</dbReference>
<dbReference type="InterPro" id="IPR021456">
    <property type="entry name" value="DUF3107"/>
</dbReference>
<gene>
    <name evidence="1" type="ORF">AXE73_04660</name>
</gene>
<dbReference type="AlphaFoldDB" id="A0A133NL59"/>
<protein>
    <submittedName>
        <fullName evidence="1">Uncharacterized protein</fullName>
    </submittedName>
</protein>
<organism evidence="1 2">
    <name type="scientific">Gardnerella vaginalis</name>
    <dbReference type="NCBI Taxonomy" id="2702"/>
    <lineage>
        <taxon>Bacteria</taxon>
        <taxon>Bacillati</taxon>
        <taxon>Actinomycetota</taxon>
        <taxon>Actinomycetes</taxon>
        <taxon>Bifidobacteriales</taxon>
        <taxon>Bifidobacteriaceae</taxon>
        <taxon>Gardnerella</taxon>
    </lineage>
</organism>
<proteinExistence type="predicted"/>
<evidence type="ECO:0000313" key="1">
    <source>
        <dbReference type="EMBL" id="RFD77867.1"/>
    </source>
</evidence>
<dbReference type="GeneID" id="86823654"/>
<accession>A0A133NL59</accession>
<comment type="caution">
    <text evidence="1">The sequence shown here is derived from an EMBL/GenBank/DDBJ whole genome shotgun (WGS) entry which is preliminary data.</text>
</comment>
<dbReference type="Proteomes" id="UP000258533">
    <property type="component" value="Unassembled WGS sequence"/>
</dbReference>